<feature type="transmembrane region" description="Helical" evidence="1">
    <location>
        <begin position="12"/>
        <end position="32"/>
    </location>
</feature>
<sequence length="63" mass="7576">MIKRKNIKLAKVKSLYSICVILVFFVPHVAYNHFFALNKNSPEFMTESFLFFFSFLFFILFKL</sequence>
<evidence type="ECO:0000313" key="2">
    <source>
        <dbReference type="EMBL" id="CAH7683905.1"/>
    </source>
</evidence>
<organism evidence="2 3">
    <name type="scientific">Phakopsora pachyrhizi</name>
    <name type="common">Asian soybean rust disease fungus</name>
    <dbReference type="NCBI Taxonomy" id="170000"/>
    <lineage>
        <taxon>Eukaryota</taxon>
        <taxon>Fungi</taxon>
        <taxon>Dikarya</taxon>
        <taxon>Basidiomycota</taxon>
        <taxon>Pucciniomycotina</taxon>
        <taxon>Pucciniomycetes</taxon>
        <taxon>Pucciniales</taxon>
        <taxon>Phakopsoraceae</taxon>
        <taxon>Phakopsora</taxon>
    </lineage>
</organism>
<dbReference type="AlphaFoldDB" id="A0AAV0BBC3"/>
<keyword evidence="1" id="KW-1133">Transmembrane helix</keyword>
<protein>
    <submittedName>
        <fullName evidence="2">Uncharacterized protein</fullName>
    </submittedName>
</protein>
<proteinExistence type="predicted"/>
<accession>A0AAV0BBC3</accession>
<comment type="caution">
    <text evidence="2">The sequence shown here is derived from an EMBL/GenBank/DDBJ whole genome shotgun (WGS) entry which is preliminary data.</text>
</comment>
<keyword evidence="1" id="KW-0812">Transmembrane</keyword>
<gene>
    <name evidence="2" type="ORF">PPACK8108_LOCUS17724</name>
</gene>
<dbReference type="Proteomes" id="UP001153365">
    <property type="component" value="Unassembled WGS sequence"/>
</dbReference>
<feature type="transmembrane region" description="Helical" evidence="1">
    <location>
        <begin position="44"/>
        <end position="61"/>
    </location>
</feature>
<dbReference type="EMBL" id="CALTRL010005007">
    <property type="protein sequence ID" value="CAH7683905.1"/>
    <property type="molecule type" value="Genomic_DNA"/>
</dbReference>
<reference evidence="2" key="1">
    <citation type="submission" date="2022-06" db="EMBL/GenBank/DDBJ databases">
        <authorList>
            <consortium name="SYNGENTA / RWTH Aachen University"/>
        </authorList>
    </citation>
    <scope>NUCLEOTIDE SEQUENCE</scope>
</reference>
<evidence type="ECO:0000256" key="1">
    <source>
        <dbReference type="SAM" id="Phobius"/>
    </source>
</evidence>
<name>A0AAV0BBC3_PHAPC</name>
<keyword evidence="3" id="KW-1185">Reference proteome</keyword>
<evidence type="ECO:0000313" key="3">
    <source>
        <dbReference type="Proteomes" id="UP001153365"/>
    </source>
</evidence>
<keyword evidence="1" id="KW-0472">Membrane</keyword>